<dbReference type="AlphaFoldDB" id="A0A8S1IQD3"/>
<name>A0A8S1IQD3_9CHLO</name>
<sequence length="145" mass="15477">MLGLERGFVLGGQGSEVQRRCLLGGPLRMDVPQATLHSLSATDFPLTSGSPHIEVGVRSPSQHAGVALQPLGHGGSLQPIACSNVGRRSPACSMFRFTGPRADNRVPALEHSQGQDHMHCGKGLAWLSIPGDNCCNWCTVRVVWK</sequence>
<keyword evidence="2" id="KW-1185">Reference proteome</keyword>
<accession>A0A8S1IQD3</accession>
<protein>
    <submittedName>
        <fullName evidence="1">Uncharacterized protein</fullName>
    </submittedName>
</protein>
<organism evidence="1 2">
    <name type="scientific">Ostreobium quekettii</name>
    <dbReference type="NCBI Taxonomy" id="121088"/>
    <lineage>
        <taxon>Eukaryota</taxon>
        <taxon>Viridiplantae</taxon>
        <taxon>Chlorophyta</taxon>
        <taxon>core chlorophytes</taxon>
        <taxon>Ulvophyceae</taxon>
        <taxon>TCBD clade</taxon>
        <taxon>Bryopsidales</taxon>
        <taxon>Ostreobineae</taxon>
        <taxon>Ostreobiaceae</taxon>
        <taxon>Ostreobium</taxon>
    </lineage>
</organism>
<proteinExistence type="predicted"/>
<reference evidence="1" key="1">
    <citation type="submission" date="2020-12" db="EMBL/GenBank/DDBJ databases">
        <authorList>
            <person name="Iha C."/>
        </authorList>
    </citation>
    <scope>NUCLEOTIDE SEQUENCE</scope>
</reference>
<dbReference type="EMBL" id="CAJHUC010000402">
    <property type="protein sequence ID" value="CAD7695896.1"/>
    <property type="molecule type" value="Genomic_DNA"/>
</dbReference>
<gene>
    <name evidence="1" type="ORF">OSTQU699_LOCUS1257</name>
</gene>
<evidence type="ECO:0000313" key="2">
    <source>
        <dbReference type="Proteomes" id="UP000708148"/>
    </source>
</evidence>
<comment type="caution">
    <text evidence="1">The sequence shown here is derived from an EMBL/GenBank/DDBJ whole genome shotgun (WGS) entry which is preliminary data.</text>
</comment>
<dbReference type="Proteomes" id="UP000708148">
    <property type="component" value="Unassembled WGS sequence"/>
</dbReference>
<evidence type="ECO:0000313" key="1">
    <source>
        <dbReference type="EMBL" id="CAD7695896.1"/>
    </source>
</evidence>